<keyword evidence="9 12" id="KW-0238">DNA-binding</keyword>
<evidence type="ECO:0000256" key="10">
    <source>
        <dbReference type="ARBA" id="ARBA00023235"/>
    </source>
</evidence>
<evidence type="ECO:0000259" key="13">
    <source>
        <dbReference type="PROSITE" id="PS51192"/>
    </source>
</evidence>
<dbReference type="FunFam" id="3.40.50.300:FF:000489">
    <property type="entry name" value="Primosome assembly protein PriA"/>
    <property type="match status" value="1"/>
</dbReference>
<comment type="cofactor">
    <cofactor evidence="12">
        <name>Zn(2+)</name>
        <dbReference type="ChEBI" id="CHEBI:29105"/>
    </cofactor>
    <text evidence="12">Binds 2 zinc ions per subunit.</text>
</comment>
<dbReference type="Pfam" id="PF18074">
    <property type="entry name" value="PriA_C"/>
    <property type="match status" value="1"/>
</dbReference>
<evidence type="ECO:0000256" key="1">
    <source>
        <dbReference type="ARBA" id="ARBA00022515"/>
    </source>
</evidence>
<evidence type="ECO:0000313" key="16">
    <source>
        <dbReference type="Proteomes" id="UP000886865"/>
    </source>
</evidence>
<dbReference type="Gene3D" id="3.40.50.300">
    <property type="entry name" value="P-loop containing nucleotide triphosphate hydrolases"/>
    <property type="match status" value="2"/>
</dbReference>
<gene>
    <name evidence="12 15" type="primary">priA</name>
    <name evidence="15" type="ORF">IAA86_08260</name>
</gene>
<dbReference type="FunFam" id="3.40.1440.60:FF:000001">
    <property type="entry name" value="Primosomal protein N"/>
    <property type="match status" value="1"/>
</dbReference>
<dbReference type="InterPro" id="IPR042115">
    <property type="entry name" value="PriA_3primeBD_sf"/>
</dbReference>
<dbReference type="EC" id="5.6.2.4" evidence="12"/>
<feature type="binding site" evidence="12">
    <location>
        <position position="388"/>
    </location>
    <ligand>
        <name>Zn(2+)</name>
        <dbReference type="ChEBI" id="CHEBI:29105"/>
        <label>2</label>
    </ligand>
</feature>
<dbReference type="Pfam" id="PF00271">
    <property type="entry name" value="Helicase_C"/>
    <property type="match status" value="1"/>
</dbReference>
<comment type="catalytic activity">
    <reaction evidence="12">
        <text>Couples ATP hydrolysis with the unwinding of duplex DNA by translocating in the 3'-5' direction.</text>
        <dbReference type="EC" id="5.6.2.4"/>
    </reaction>
</comment>
<feature type="binding site" evidence="12">
    <location>
        <position position="379"/>
    </location>
    <ligand>
        <name>Zn(2+)</name>
        <dbReference type="ChEBI" id="CHEBI:29105"/>
        <label>1</label>
    </ligand>
</feature>
<evidence type="ECO:0000256" key="11">
    <source>
        <dbReference type="ARBA" id="ARBA00048988"/>
    </source>
</evidence>
<dbReference type="InterPro" id="IPR001650">
    <property type="entry name" value="Helicase_C-like"/>
</dbReference>
<dbReference type="InterPro" id="IPR005259">
    <property type="entry name" value="PriA"/>
</dbReference>
<dbReference type="GO" id="GO:0016787">
    <property type="term" value="F:hydrolase activity"/>
    <property type="evidence" value="ECO:0007669"/>
    <property type="project" value="UniProtKB-KW"/>
</dbReference>
<dbReference type="InterPro" id="IPR027417">
    <property type="entry name" value="P-loop_NTPase"/>
</dbReference>
<feature type="binding site" evidence="12">
    <location>
        <position position="385"/>
    </location>
    <ligand>
        <name>Zn(2+)</name>
        <dbReference type="ChEBI" id="CHEBI:29105"/>
        <label>2</label>
    </ligand>
</feature>
<dbReference type="GO" id="GO:0006269">
    <property type="term" value="P:DNA replication, synthesis of primer"/>
    <property type="evidence" value="ECO:0007669"/>
    <property type="project" value="UniProtKB-KW"/>
</dbReference>
<proteinExistence type="inferred from homology"/>
<dbReference type="GO" id="GO:0003677">
    <property type="term" value="F:DNA binding"/>
    <property type="evidence" value="ECO:0007669"/>
    <property type="project" value="UniProtKB-UniRule"/>
</dbReference>
<dbReference type="NCBIfam" id="TIGR00595">
    <property type="entry name" value="priA"/>
    <property type="match status" value="1"/>
</dbReference>
<keyword evidence="5 12" id="KW-0378">Hydrolase</keyword>
<evidence type="ECO:0000256" key="6">
    <source>
        <dbReference type="ARBA" id="ARBA00022806"/>
    </source>
</evidence>
<dbReference type="Pfam" id="PF17764">
    <property type="entry name" value="PriA_3primeBD"/>
    <property type="match status" value="1"/>
</dbReference>
<feature type="binding site" evidence="12">
    <location>
        <position position="403"/>
    </location>
    <ligand>
        <name>Zn(2+)</name>
        <dbReference type="ChEBI" id="CHEBI:29105"/>
        <label>2</label>
    </ligand>
</feature>
<evidence type="ECO:0000256" key="2">
    <source>
        <dbReference type="ARBA" id="ARBA00022705"/>
    </source>
</evidence>
<dbReference type="Pfam" id="PF04851">
    <property type="entry name" value="ResIII"/>
    <property type="match status" value="1"/>
</dbReference>
<dbReference type="GO" id="GO:0006270">
    <property type="term" value="P:DNA replication initiation"/>
    <property type="evidence" value="ECO:0007669"/>
    <property type="project" value="TreeGrafter"/>
</dbReference>
<comment type="caution">
    <text evidence="15">The sequence shown here is derived from an EMBL/GenBank/DDBJ whole genome shotgun (WGS) entry which is preliminary data.</text>
</comment>
<dbReference type="SUPFAM" id="SSF52540">
    <property type="entry name" value="P-loop containing nucleoside triphosphate hydrolases"/>
    <property type="match status" value="2"/>
</dbReference>
<evidence type="ECO:0000256" key="5">
    <source>
        <dbReference type="ARBA" id="ARBA00022801"/>
    </source>
</evidence>
<dbReference type="CDD" id="cd18804">
    <property type="entry name" value="SF2_C_priA"/>
    <property type="match status" value="1"/>
</dbReference>
<evidence type="ECO:0000256" key="9">
    <source>
        <dbReference type="ARBA" id="ARBA00023125"/>
    </source>
</evidence>
<dbReference type="InterPro" id="IPR014001">
    <property type="entry name" value="Helicase_ATP-bd"/>
</dbReference>
<dbReference type="SMART" id="SM00490">
    <property type="entry name" value="HELICc"/>
    <property type="match status" value="1"/>
</dbReference>
<dbReference type="PROSITE" id="PS51192">
    <property type="entry name" value="HELICASE_ATP_BIND_1"/>
    <property type="match status" value="1"/>
</dbReference>
<keyword evidence="2 12" id="KW-0235">DNA replication</keyword>
<name>A0A9D1FKR2_9BACT</name>
<evidence type="ECO:0000313" key="15">
    <source>
        <dbReference type="EMBL" id="HIS74995.1"/>
    </source>
</evidence>
<reference evidence="15" key="2">
    <citation type="journal article" date="2021" name="PeerJ">
        <title>Extensive microbial diversity within the chicken gut microbiome revealed by metagenomics and culture.</title>
        <authorList>
            <person name="Gilroy R."/>
            <person name="Ravi A."/>
            <person name="Getino M."/>
            <person name="Pursley I."/>
            <person name="Horton D.L."/>
            <person name="Alikhan N.F."/>
            <person name="Baker D."/>
            <person name="Gharbi K."/>
            <person name="Hall N."/>
            <person name="Watson M."/>
            <person name="Adriaenssens E.M."/>
            <person name="Foster-Nyarko E."/>
            <person name="Jarju S."/>
            <person name="Secka A."/>
            <person name="Antonio M."/>
            <person name="Oren A."/>
            <person name="Chaudhuri R.R."/>
            <person name="La Ragione R."/>
            <person name="Hildebrand F."/>
            <person name="Pallen M.J."/>
        </authorList>
    </citation>
    <scope>NUCLEOTIDE SEQUENCE</scope>
    <source>
        <strain evidence="15">CHK152-2871</strain>
    </source>
</reference>
<keyword evidence="7 12" id="KW-0862">Zinc</keyword>
<dbReference type="SMART" id="SM00487">
    <property type="entry name" value="DEXDc"/>
    <property type="match status" value="1"/>
</dbReference>
<dbReference type="PANTHER" id="PTHR30580">
    <property type="entry name" value="PRIMOSOMAL PROTEIN N"/>
    <property type="match status" value="1"/>
</dbReference>
<dbReference type="AlphaFoldDB" id="A0A9D1FKR2"/>
<comment type="subunit">
    <text evidence="12">Component of the replication restart primosome.</text>
</comment>
<dbReference type="GO" id="GO:0006310">
    <property type="term" value="P:DNA recombination"/>
    <property type="evidence" value="ECO:0007669"/>
    <property type="project" value="InterPro"/>
</dbReference>
<accession>A0A9D1FKR2</accession>
<dbReference type="InterPro" id="IPR006935">
    <property type="entry name" value="Helicase/UvrB_N"/>
</dbReference>
<dbReference type="PROSITE" id="PS51194">
    <property type="entry name" value="HELICASE_CTER"/>
    <property type="match status" value="1"/>
</dbReference>
<feature type="binding site" evidence="12">
    <location>
        <position position="418"/>
    </location>
    <ligand>
        <name>Zn(2+)</name>
        <dbReference type="ChEBI" id="CHEBI:29105"/>
        <label>1</label>
    </ligand>
</feature>
<evidence type="ECO:0000259" key="14">
    <source>
        <dbReference type="PROSITE" id="PS51194"/>
    </source>
</evidence>
<evidence type="ECO:0000256" key="8">
    <source>
        <dbReference type="ARBA" id="ARBA00022840"/>
    </source>
</evidence>
<dbReference type="Proteomes" id="UP000886865">
    <property type="component" value="Unassembled WGS sequence"/>
</dbReference>
<dbReference type="GO" id="GO:0043138">
    <property type="term" value="F:3'-5' DNA helicase activity"/>
    <property type="evidence" value="ECO:0007669"/>
    <property type="project" value="UniProtKB-EC"/>
</dbReference>
<evidence type="ECO:0000256" key="4">
    <source>
        <dbReference type="ARBA" id="ARBA00022741"/>
    </source>
</evidence>
<evidence type="ECO:0000256" key="3">
    <source>
        <dbReference type="ARBA" id="ARBA00022723"/>
    </source>
</evidence>
<dbReference type="InterPro" id="IPR041236">
    <property type="entry name" value="PriA_C"/>
</dbReference>
<dbReference type="GO" id="GO:1990077">
    <property type="term" value="C:primosome complex"/>
    <property type="evidence" value="ECO:0007669"/>
    <property type="project" value="UniProtKB-UniRule"/>
</dbReference>
<keyword evidence="3 12" id="KW-0479">Metal-binding</keyword>
<organism evidence="15 16">
    <name type="scientific">Candidatus Galligastranaerophilus intestinavium</name>
    <dbReference type="NCBI Taxonomy" id="2840836"/>
    <lineage>
        <taxon>Bacteria</taxon>
        <taxon>Candidatus Galligastranaerophilus</taxon>
    </lineage>
</organism>
<evidence type="ECO:0000256" key="12">
    <source>
        <dbReference type="HAMAP-Rule" id="MF_00983"/>
    </source>
</evidence>
<dbReference type="InterPro" id="IPR041222">
    <property type="entry name" value="PriA_3primeBD"/>
</dbReference>
<comment type="catalytic activity">
    <reaction evidence="11 12">
        <text>ATP + H2O = ADP + phosphate + H(+)</text>
        <dbReference type="Rhea" id="RHEA:13065"/>
        <dbReference type="ChEBI" id="CHEBI:15377"/>
        <dbReference type="ChEBI" id="CHEBI:15378"/>
        <dbReference type="ChEBI" id="CHEBI:30616"/>
        <dbReference type="ChEBI" id="CHEBI:43474"/>
        <dbReference type="ChEBI" id="CHEBI:456216"/>
        <dbReference type="EC" id="5.6.2.4"/>
    </reaction>
</comment>
<dbReference type="GO" id="GO:0006302">
    <property type="term" value="P:double-strand break repair"/>
    <property type="evidence" value="ECO:0007669"/>
    <property type="project" value="InterPro"/>
</dbReference>
<dbReference type="Gene3D" id="3.40.1440.60">
    <property type="entry name" value="PriA, 3(prime) DNA-binding domain"/>
    <property type="match status" value="1"/>
</dbReference>
<comment type="similarity">
    <text evidence="12">Belongs to the helicase family. PriA subfamily.</text>
</comment>
<reference evidence="15" key="1">
    <citation type="submission" date="2020-10" db="EMBL/GenBank/DDBJ databases">
        <authorList>
            <person name="Gilroy R."/>
        </authorList>
    </citation>
    <scope>NUCLEOTIDE SEQUENCE</scope>
    <source>
        <strain evidence="15">CHK152-2871</strain>
    </source>
</reference>
<keyword evidence="4 12" id="KW-0547">Nucleotide-binding</keyword>
<feature type="binding site" evidence="12">
    <location>
        <position position="406"/>
    </location>
    <ligand>
        <name>Zn(2+)</name>
        <dbReference type="ChEBI" id="CHEBI:29105"/>
        <label>2</label>
    </ligand>
</feature>
<sequence length="672" mass="76732">MYKYALVLVDVAKLGTKTFSYLIPKDFKDKIKIGQALSVPFGPKRKIKGYVVGFSNYLDESIKAKYIDEILESEPLFDIEYLKLLEWVANYYFCDIATVLKTALPQKFFEKNVKKYRKPKKENAALKEESGLIEHNLSDEQQKVYEEIKHVNAQNSLLWGITGSGKTEIYFKLIEDTIKEGKNVLFMAPEIALVSQLTMRTINRFGSQNVAIWHSSISEAEKYSVWQRLRQNEIKILFGARSAVFAPIANLGLIIIDEEHDTSYKQTMPNPRYCAKNVAKKLAQLYGAKIISGSATPDVESFWEAQNTNSLFELKNRYNNAQLPDVSIIDMKSERLEGNLGIFSRTLVEKTKQTVERGEQVIFLINRRGFSSYTQCMECGEVLECKKCAIPLIYHSQTNSYKCHYCGYETKAAKCAKCSSEELENFGTGSQRVEEIARKIFSDMTIARLDSDSLNTKNEHIEILQKFQQGEINILIGTQMIAKGLDNPNVTLVGVINADLSFNLPDYRSSERGFSLLTQVAGRSGRGEHKGKVIFQTYNPDNLFLQKAKEQDYLSFFEKEKELRQEYDYPPYSKIIRIIISSSEDFMAEHACVEIAAHLENYIKKLSLDERIITLGPVPCVIGKIRGEYRYNILIKNKLGQKGHDTVLGFLRRISLHKEIKMTVDVDPTDIL</sequence>
<keyword evidence="10 12" id="KW-0413">Isomerase</keyword>
<dbReference type="HAMAP" id="MF_00983">
    <property type="entry name" value="PriA"/>
    <property type="match status" value="1"/>
</dbReference>
<feature type="domain" description="Helicase ATP-binding" evidence="13">
    <location>
        <begin position="147"/>
        <end position="315"/>
    </location>
</feature>
<dbReference type="Pfam" id="PF18319">
    <property type="entry name" value="Zn_ribbon_PriA"/>
    <property type="match status" value="1"/>
</dbReference>
<keyword evidence="6 12" id="KW-0347">Helicase</keyword>
<dbReference type="GO" id="GO:0008270">
    <property type="term" value="F:zinc ion binding"/>
    <property type="evidence" value="ECO:0007669"/>
    <property type="project" value="UniProtKB-UniRule"/>
</dbReference>
<dbReference type="GO" id="GO:0005524">
    <property type="term" value="F:ATP binding"/>
    <property type="evidence" value="ECO:0007669"/>
    <property type="project" value="UniProtKB-UniRule"/>
</dbReference>
<dbReference type="EMBL" id="DVJQ01000071">
    <property type="protein sequence ID" value="HIS74995.1"/>
    <property type="molecule type" value="Genomic_DNA"/>
</dbReference>
<protein>
    <recommendedName>
        <fullName evidence="12">Replication restart protein PriA</fullName>
    </recommendedName>
    <alternativeName>
        <fullName evidence="12">ATP-dependent DNA helicase PriA</fullName>
        <ecNumber evidence="12">5.6.2.4</ecNumber>
    </alternativeName>
    <alternativeName>
        <fullName evidence="12">DNA 3'-5' helicase PriA</fullName>
    </alternativeName>
</protein>
<dbReference type="InterPro" id="IPR040498">
    <property type="entry name" value="PriA_CRR"/>
</dbReference>
<dbReference type="PANTHER" id="PTHR30580:SF0">
    <property type="entry name" value="PRIMOSOMAL PROTEIN N"/>
    <property type="match status" value="1"/>
</dbReference>
<feature type="binding site" evidence="12">
    <location>
        <position position="376"/>
    </location>
    <ligand>
        <name>Zn(2+)</name>
        <dbReference type="ChEBI" id="CHEBI:29105"/>
        <label>1</label>
    </ligand>
</feature>
<comment type="function">
    <text evidence="12">Initiates the restart of stalled replication forks, which reloads the replicative helicase on sites other than the origin of replication. Recognizes and binds to abandoned replication forks and remodels them to uncover a helicase loading site. Promotes assembly of the primosome at these replication forks.</text>
</comment>
<feature type="domain" description="Helicase C-terminal" evidence="14">
    <location>
        <begin position="410"/>
        <end position="564"/>
    </location>
</feature>
<feature type="binding site" evidence="12">
    <location>
        <position position="415"/>
    </location>
    <ligand>
        <name>Zn(2+)</name>
        <dbReference type="ChEBI" id="CHEBI:29105"/>
        <label>1</label>
    </ligand>
</feature>
<keyword evidence="1 12" id="KW-0639">Primosome</keyword>
<keyword evidence="8 12" id="KW-0067">ATP-binding</keyword>
<evidence type="ECO:0000256" key="7">
    <source>
        <dbReference type="ARBA" id="ARBA00022833"/>
    </source>
</evidence>